<evidence type="ECO:0000256" key="9">
    <source>
        <dbReference type="ARBA" id="ARBA00023310"/>
    </source>
</evidence>
<dbReference type="Pfam" id="PF00231">
    <property type="entry name" value="ATP-synt"/>
    <property type="match status" value="1"/>
</dbReference>
<dbReference type="GO" id="GO:0005524">
    <property type="term" value="F:ATP binding"/>
    <property type="evidence" value="ECO:0007669"/>
    <property type="project" value="UniProtKB-UniRule"/>
</dbReference>
<dbReference type="GO" id="GO:0009579">
    <property type="term" value="C:thylakoid"/>
    <property type="evidence" value="ECO:0007669"/>
    <property type="project" value="UniProtKB-SubCell"/>
</dbReference>
<evidence type="ECO:0000256" key="6">
    <source>
        <dbReference type="ARBA" id="ARBA00023065"/>
    </source>
</evidence>
<dbReference type="InterPro" id="IPR023632">
    <property type="entry name" value="ATP_synth_F1_gsu_CS"/>
</dbReference>
<dbReference type="OrthoDB" id="5290230at2"/>
<dbReference type="Proteomes" id="UP000075320">
    <property type="component" value="Unassembled WGS sequence"/>
</dbReference>
<evidence type="ECO:0000256" key="3">
    <source>
        <dbReference type="ARBA" id="ARBA00007681"/>
    </source>
</evidence>
<keyword evidence="6 11" id="KW-0406">Ion transport</keyword>
<name>A0A150WQM7_BDEBC</name>
<comment type="caution">
    <text evidence="12">The sequence shown here is derived from an EMBL/GenBank/DDBJ whole genome shotgun (WGS) entry which is preliminary data.</text>
</comment>
<dbReference type="PRINTS" id="PR00126">
    <property type="entry name" value="ATPASEGAMMA"/>
</dbReference>
<proteinExistence type="inferred from homology"/>
<dbReference type="PANTHER" id="PTHR11693:SF22">
    <property type="entry name" value="ATP SYNTHASE SUBUNIT GAMMA, MITOCHONDRIAL"/>
    <property type="match status" value="1"/>
</dbReference>
<keyword evidence="8 11" id="KW-0139">CF(1)</keyword>
<dbReference type="InterPro" id="IPR035968">
    <property type="entry name" value="ATP_synth_F1_ATPase_gsu"/>
</dbReference>
<accession>A0A150WQM7</accession>
<dbReference type="FunFam" id="1.10.287.80:FF:000003">
    <property type="entry name" value="ATP synthase gamma chain, chloroplastic"/>
    <property type="match status" value="1"/>
</dbReference>
<comment type="subunit">
    <text evidence="11">F-type ATPases have 2 components, CF(1) - the catalytic core - and CF(0) - the membrane proton channel. CF(1) has five subunits: alpha(3), beta(3), gamma(1), delta(1), epsilon(1). CF(0) has three main subunits: a, b and c.</text>
</comment>
<keyword evidence="11" id="KW-1003">Cell membrane</keyword>
<evidence type="ECO:0000313" key="13">
    <source>
        <dbReference type="Proteomes" id="UP000075320"/>
    </source>
</evidence>
<dbReference type="GO" id="GO:0045259">
    <property type="term" value="C:proton-transporting ATP synthase complex"/>
    <property type="evidence" value="ECO:0007669"/>
    <property type="project" value="UniProtKB-KW"/>
</dbReference>
<evidence type="ECO:0000256" key="11">
    <source>
        <dbReference type="HAMAP-Rule" id="MF_00815"/>
    </source>
</evidence>
<dbReference type="InterPro" id="IPR000131">
    <property type="entry name" value="ATP_synth_F1_gsu"/>
</dbReference>
<dbReference type="RefSeq" id="WP_061834278.1">
    <property type="nucleotide sequence ID" value="NZ_LUKE01000001.1"/>
</dbReference>
<comment type="similarity">
    <text evidence="3 11">Belongs to the ATPase gamma chain family.</text>
</comment>
<evidence type="ECO:0000256" key="5">
    <source>
        <dbReference type="ARBA" id="ARBA00022781"/>
    </source>
</evidence>
<dbReference type="FunFam" id="3.40.1380.10:FF:000006">
    <property type="entry name" value="ATP synthase gamma chain"/>
    <property type="match status" value="1"/>
</dbReference>
<keyword evidence="13" id="KW-1185">Reference proteome</keyword>
<dbReference type="NCBIfam" id="TIGR01146">
    <property type="entry name" value="ATPsyn_F1gamma"/>
    <property type="match status" value="1"/>
</dbReference>
<dbReference type="Gene3D" id="3.40.1380.10">
    <property type="match status" value="1"/>
</dbReference>
<evidence type="ECO:0000256" key="10">
    <source>
        <dbReference type="ARBA" id="ARBA00060385"/>
    </source>
</evidence>
<gene>
    <name evidence="11" type="primary">atpG</name>
    <name evidence="12" type="ORF">AZI86_06540</name>
</gene>
<evidence type="ECO:0000256" key="8">
    <source>
        <dbReference type="ARBA" id="ARBA00023196"/>
    </source>
</evidence>
<dbReference type="GO" id="GO:0005886">
    <property type="term" value="C:plasma membrane"/>
    <property type="evidence" value="ECO:0007669"/>
    <property type="project" value="UniProtKB-SubCell"/>
</dbReference>
<keyword evidence="4 11" id="KW-0813">Transport</keyword>
<protein>
    <recommendedName>
        <fullName evidence="11">ATP synthase gamma chain</fullName>
    </recommendedName>
    <alternativeName>
        <fullName evidence="11">ATP synthase F1 sector gamma subunit</fullName>
    </alternativeName>
    <alternativeName>
        <fullName evidence="11">F-ATPase gamma subunit</fullName>
    </alternativeName>
</protein>
<dbReference type="CDD" id="cd12151">
    <property type="entry name" value="F1-ATPase_gamma"/>
    <property type="match status" value="1"/>
</dbReference>
<comment type="function">
    <text evidence="1 11">Produces ATP from ADP in the presence of a proton gradient across the membrane. The gamma chain is believed to be important in regulating ATPase activity and the flow of protons through the CF(0) complex.</text>
</comment>
<evidence type="ECO:0000256" key="1">
    <source>
        <dbReference type="ARBA" id="ARBA00003456"/>
    </source>
</evidence>
<dbReference type="EMBL" id="LUKE01000001">
    <property type="protein sequence ID" value="KYG66698.1"/>
    <property type="molecule type" value="Genomic_DNA"/>
</dbReference>
<evidence type="ECO:0000256" key="7">
    <source>
        <dbReference type="ARBA" id="ARBA00023136"/>
    </source>
</evidence>
<dbReference type="PROSITE" id="PS00153">
    <property type="entry name" value="ATPASE_GAMMA"/>
    <property type="match status" value="1"/>
</dbReference>
<dbReference type="GO" id="GO:0042777">
    <property type="term" value="P:proton motive force-driven plasma membrane ATP synthesis"/>
    <property type="evidence" value="ECO:0007669"/>
    <property type="project" value="UniProtKB-UniRule"/>
</dbReference>
<dbReference type="HAMAP" id="MF_00815">
    <property type="entry name" value="ATP_synth_gamma_bact"/>
    <property type="match status" value="1"/>
</dbReference>
<dbReference type="AlphaFoldDB" id="A0A150WQM7"/>
<evidence type="ECO:0000256" key="4">
    <source>
        <dbReference type="ARBA" id="ARBA00022448"/>
    </source>
</evidence>
<keyword evidence="7 11" id="KW-0472">Membrane</keyword>
<keyword evidence="9 11" id="KW-0066">ATP synthesis</keyword>
<comment type="subcellular location">
    <subcellularLocation>
        <location evidence="11">Cell membrane</location>
        <topology evidence="11">Peripheral membrane protein</topology>
    </subcellularLocation>
    <subcellularLocation>
        <location evidence="2">Membrane</location>
        <topology evidence="2">Peripheral membrane protein</topology>
    </subcellularLocation>
    <subcellularLocation>
        <location evidence="10">Thylakoid</location>
    </subcellularLocation>
</comment>
<reference evidence="12 13" key="1">
    <citation type="submission" date="2016-03" db="EMBL/GenBank/DDBJ databases">
        <authorList>
            <person name="Ploux O."/>
        </authorList>
    </citation>
    <scope>NUCLEOTIDE SEQUENCE [LARGE SCALE GENOMIC DNA]</scope>
    <source>
        <strain evidence="12 13">R0</strain>
    </source>
</reference>
<evidence type="ECO:0000256" key="2">
    <source>
        <dbReference type="ARBA" id="ARBA00004170"/>
    </source>
</evidence>
<dbReference type="Gene3D" id="1.10.287.80">
    <property type="entry name" value="ATP synthase, gamma subunit, helix hairpin domain"/>
    <property type="match status" value="2"/>
</dbReference>
<sequence length="295" mass="33420">MASLKDIRAQIESTKNTQQITKAMKLVSAAKLRRAQNNIVNMRPYALTLRKVIADIAVTNKVSNPLMEAKEQVKKVLLVVISSDRGLCGAFNSNINKFAENYYNENKTKLEKIDFIFVGRKVHDYFARRGIKPIDYITKLDKDISYELASKVANRVMNDYLEGSYDEVRIVYNEFKSAISQQVVCETILPIDMGLSAFNADQTDKAGNFSVDMIFEPAPEQIIKELLEKHFDLQVYRTMSESVAGEHGARMSAMENATNNARDMINKLTLTYNKLRQEKITTELIEIVSGAEALK</sequence>
<organism evidence="12 13">
    <name type="scientific">Bdellovibrio bacteriovorus</name>
    <dbReference type="NCBI Taxonomy" id="959"/>
    <lineage>
        <taxon>Bacteria</taxon>
        <taxon>Pseudomonadati</taxon>
        <taxon>Bdellovibrionota</taxon>
        <taxon>Bdellovibrionia</taxon>
        <taxon>Bdellovibrionales</taxon>
        <taxon>Pseudobdellovibrionaceae</taxon>
        <taxon>Bdellovibrio</taxon>
    </lineage>
</organism>
<evidence type="ECO:0000313" key="12">
    <source>
        <dbReference type="EMBL" id="KYG66698.1"/>
    </source>
</evidence>
<dbReference type="PANTHER" id="PTHR11693">
    <property type="entry name" value="ATP SYNTHASE GAMMA CHAIN"/>
    <property type="match status" value="1"/>
</dbReference>
<dbReference type="GO" id="GO:0046933">
    <property type="term" value="F:proton-transporting ATP synthase activity, rotational mechanism"/>
    <property type="evidence" value="ECO:0007669"/>
    <property type="project" value="UniProtKB-UniRule"/>
</dbReference>
<dbReference type="SUPFAM" id="SSF52943">
    <property type="entry name" value="ATP synthase (F1-ATPase), gamma subunit"/>
    <property type="match status" value="1"/>
</dbReference>
<keyword evidence="5 11" id="KW-0375">Hydrogen ion transport</keyword>